<dbReference type="RefSeq" id="WP_184231789.1">
    <property type="nucleotide sequence ID" value="NZ_BMLA01000015.1"/>
</dbReference>
<dbReference type="Proteomes" id="UP000560081">
    <property type="component" value="Unassembled WGS sequence"/>
</dbReference>
<feature type="transmembrane region" description="Helical" evidence="1">
    <location>
        <begin position="239"/>
        <end position="264"/>
    </location>
</feature>
<feature type="transmembrane region" description="Helical" evidence="1">
    <location>
        <begin position="204"/>
        <end position="227"/>
    </location>
</feature>
<protein>
    <submittedName>
        <fullName evidence="2">Uncharacterized protein</fullName>
    </submittedName>
</protein>
<keyword evidence="1" id="KW-0472">Membrane</keyword>
<reference evidence="2 3" key="1">
    <citation type="submission" date="2020-08" db="EMBL/GenBank/DDBJ databases">
        <title>Sequencing the genomes of 1000 actinobacteria strains.</title>
        <authorList>
            <person name="Klenk H.-P."/>
        </authorList>
    </citation>
    <scope>NUCLEOTIDE SEQUENCE [LARGE SCALE GENOMIC DNA]</scope>
    <source>
        <strain evidence="2 3">DSM 19079</strain>
    </source>
</reference>
<feature type="transmembrane region" description="Helical" evidence="1">
    <location>
        <begin position="328"/>
        <end position="349"/>
    </location>
</feature>
<proteinExistence type="predicted"/>
<feature type="transmembrane region" description="Helical" evidence="1">
    <location>
        <begin position="276"/>
        <end position="308"/>
    </location>
</feature>
<keyword evidence="1" id="KW-0812">Transmembrane</keyword>
<evidence type="ECO:0000313" key="3">
    <source>
        <dbReference type="Proteomes" id="UP000560081"/>
    </source>
</evidence>
<evidence type="ECO:0000313" key="2">
    <source>
        <dbReference type="EMBL" id="MBB4881670.1"/>
    </source>
</evidence>
<keyword evidence="3" id="KW-1185">Reference proteome</keyword>
<name>A0A7W7L130_9MICC</name>
<accession>A0A7W7L130</accession>
<organism evidence="2 3">
    <name type="scientific">Micrococcus flavus</name>
    <dbReference type="NCBI Taxonomy" id="384602"/>
    <lineage>
        <taxon>Bacteria</taxon>
        <taxon>Bacillati</taxon>
        <taxon>Actinomycetota</taxon>
        <taxon>Actinomycetes</taxon>
        <taxon>Micrococcales</taxon>
        <taxon>Micrococcaceae</taxon>
        <taxon>Micrococcus</taxon>
    </lineage>
</organism>
<gene>
    <name evidence="2" type="ORF">BJ976_000021</name>
</gene>
<sequence length="365" mass="38546">MSTAAPDSPSSLPDDAHTARTSIRLGVLVAPDVDPATARSLDPAALAARLDAAYPGLAWDVRVSAEEVGDDDDDSLDLLEITRDRMLDEDWDVAVGLTGHALVQGPHTLREQVSPVHSAGVVSLALAEGRPEDAVVRVVARLLGLDPDEGRPGEDDVRDAVRWARQLAADIDDRAGESGASFAGRVAGRNARMILGTVRVNRPWMLAISLTRSMSTALATGALTLLTTDLWMLSAEYSGVQMVVLGALSIVAVTLSLVVGAKLWERPRRPAEREQVTVFNIATVLTVLIGVLVLHALLMLAALAGALLLVDADVFEEVTGEAGTFVQFAKLAWFVGGLATIGSALGAGLENDDDVRQAIFTRGAR</sequence>
<keyword evidence="1" id="KW-1133">Transmembrane helix</keyword>
<dbReference type="AlphaFoldDB" id="A0A7W7L130"/>
<evidence type="ECO:0000256" key="1">
    <source>
        <dbReference type="SAM" id="Phobius"/>
    </source>
</evidence>
<comment type="caution">
    <text evidence="2">The sequence shown here is derived from an EMBL/GenBank/DDBJ whole genome shotgun (WGS) entry which is preliminary data.</text>
</comment>
<dbReference type="EMBL" id="JACHMC010000001">
    <property type="protein sequence ID" value="MBB4881670.1"/>
    <property type="molecule type" value="Genomic_DNA"/>
</dbReference>